<dbReference type="InterPro" id="IPR012160">
    <property type="entry name" value="LtaS-like"/>
</dbReference>
<evidence type="ECO:0000259" key="12">
    <source>
        <dbReference type="Pfam" id="PF00884"/>
    </source>
</evidence>
<evidence type="ECO:0000313" key="13">
    <source>
        <dbReference type="EMBL" id="CCJ33662.1"/>
    </source>
</evidence>
<proteinExistence type="inferred from homology"/>
<comment type="subcellular location">
    <subcellularLocation>
        <location evidence="1">Cell membrane</location>
        <topology evidence="1">Multi-pass membrane protein</topology>
    </subcellularLocation>
</comment>
<dbReference type="EMBL" id="CAKP01000082">
    <property type="protein sequence ID" value="CCJ33662.1"/>
    <property type="molecule type" value="Genomic_DNA"/>
</dbReference>
<feature type="binding site" evidence="10">
    <location>
        <position position="298"/>
    </location>
    <ligand>
        <name>Mn(2+)</name>
        <dbReference type="ChEBI" id="CHEBI:29035"/>
    </ligand>
</feature>
<protein>
    <submittedName>
        <fullName evidence="13">Lipoteichoic acid synthase LtaS Type IVa</fullName>
    </submittedName>
</protein>
<reference evidence="13 14" key="1">
    <citation type="journal article" date="2011" name="J. Bacteriol.">
        <title>Draft genome sequence of Caloramator australicus strain RC3T, a thermoanaerobe from the Great Artesian Basin of Australia.</title>
        <authorList>
            <person name="Ogg C.D."/>
            <person name="Patel B.K.C."/>
        </authorList>
    </citation>
    <scope>NUCLEOTIDE SEQUENCE [LARGE SCALE GENOMIC DNA]</scope>
    <source>
        <strain evidence="13 14">RC3</strain>
    </source>
</reference>
<feature type="active site" evidence="8">
    <location>
        <position position="298"/>
    </location>
</feature>
<gene>
    <name evidence="13" type="ORF">CAAU_1578</name>
</gene>
<keyword evidence="14" id="KW-1185">Reference proteome</keyword>
<dbReference type="PANTHER" id="PTHR47371">
    <property type="entry name" value="LIPOTEICHOIC ACID SYNTHASE"/>
    <property type="match status" value="1"/>
</dbReference>
<dbReference type="OrthoDB" id="5901192at2"/>
<comment type="caution">
    <text evidence="13">The sequence shown here is derived from an EMBL/GenBank/DDBJ whole genome shotgun (WGS) entry which is preliminary data.</text>
</comment>
<evidence type="ECO:0000256" key="9">
    <source>
        <dbReference type="PIRSR" id="PIRSR005091-2"/>
    </source>
</evidence>
<comment type="pathway">
    <text evidence="2">Cell wall biogenesis; lipoteichoic acid biosynthesis.</text>
</comment>
<feature type="binding site" evidence="10">
    <location>
        <position position="256"/>
    </location>
    <ligand>
        <name>Mn(2+)</name>
        <dbReference type="ChEBI" id="CHEBI:29035"/>
    </ligand>
</feature>
<dbReference type="SUPFAM" id="SSF53649">
    <property type="entry name" value="Alkaline phosphatase-like"/>
    <property type="match status" value="1"/>
</dbReference>
<dbReference type="GO" id="GO:0046872">
    <property type="term" value="F:metal ion binding"/>
    <property type="evidence" value="ECO:0007669"/>
    <property type="project" value="UniProtKB-KW"/>
</dbReference>
<accession>I7LJF2</accession>
<keyword evidence="5 11" id="KW-0812">Transmembrane</keyword>
<feature type="binding site" evidence="9">
    <location>
        <position position="411"/>
    </location>
    <ligand>
        <name>substrate</name>
    </ligand>
</feature>
<keyword evidence="9" id="KW-0479">Metal-binding</keyword>
<dbReference type="STRING" id="857293.CAAU_1578"/>
<feature type="binding site" evidence="10">
    <location>
        <position position="473"/>
    </location>
    <ligand>
        <name>Mn(2+)</name>
        <dbReference type="ChEBI" id="CHEBI:29035"/>
    </ligand>
</feature>
<evidence type="ECO:0000256" key="4">
    <source>
        <dbReference type="ARBA" id="ARBA00022475"/>
    </source>
</evidence>
<comment type="similarity">
    <text evidence="3">Belongs to the LTA synthase family.</text>
</comment>
<keyword evidence="6 11" id="KW-1133">Transmembrane helix</keyword>
<evidence type="ECO:0000256" key="3">
    <source>
        <dbReference type="ARBA" id="ARBA00009983"/>
    </source>
</evidence>
<keyword evidence="4" id="KW-1003">Cell membrane</keyword>
<dbReference type="Proteomes" id="UP000007652">
    <property type="component" value="Unassembled WGS sequence"/>
</dbReference>
<evidence type="ECO:0000256" key="7">
    <source>
        <dbReference type="ARBA" id="ARBA00023136"/>
    </source>
</evidence>
<dbReference type="Gene3D" id="3.40.720.10">
    <property type="entry name" value="Alkaline Phosphatase, subunit A"/>
    <property type="match status" value="1"/>
</dbReference>
<keyword evidence="9" id="KW-0464">Manganese</keyword>
<dbReference type="PIRSF" id="PIRSF005091">
    <property type="entry name" value="Mmb_sulf_HI1246"/>
    <property type="match status" value="1"/>
</dbReference>
<evidence type="ECO:0000313" key="14">
    <source>
        <dbReference type="Proteomes" id="UP000007652"/>
    </source>
</evidence>
<dbReference type="RefSeq" id="WP_008908926.1">
    <property type="nucleotide sequence ID" value="NZ_CAKP01000082.1"/>
</dbReference>
<dbReference type="CDD" id="cd16015">
    <property type="entry name" value="LTA_synthase"/>
    <property type="match status" value="1"/>
</dbReference>
<evidence type="ECO:0000256" key="5">
    <source>
        <dbReference type="ARBA" id="ARBA00022692"/>
    </source>
</evidence>
<dbReference type="InterPro" id="IPR000917">
    <property type="entry name" value="Sulfatase_N"/>
</dbReference>
<feature type="domain" description="Sulfatase N-terminal" evidence="12">
    <location>
        <begin position="248"/>
        <end position="539"/>
    </location>
</feature>
<evidence type="ECO:0000256" key="11">
    <source>
        <dbReference type="SAM" id="Phobius"/>
    </source>
</evidence>
<feature type="transmembrane region" description="Helical" evidence="11">
    <location>
        <begin position="12"/>
        <end position="32"/>
    </location>
</feature>
<feature type="transmembrane region" description="Helical" evidence="11">
    <location>
        <begin position="38"/>
        <end position="60"/>
    </location>
</feature>
<dbReference type="AlphaFoldDB" id="I7LJF2"/>
<dbReference type="InterPro" id="IPR017850">
    <property type="entry name" value="Alkaline_phosphatase_core_sf"/>
</dbReference>
<name>I7LJF2_9CLOT</name>
<dbReference type="Gene3D" id="3.30.1120.170">
    <property type="match status" value="1"/>
</dbReference>
<feature type="transmembrane region" description="Helical" evidence="11">
    <location>
        <begin position="121"/>
        <end position="137"/>
    </location>
</feature>
<dbReference type="GO" id="GO:0005886">
    <property type="term" value="C:plasma membrane"/>
    <property type="evidence" value="ECO:0007669"/>
    <property type="project" value="UniProtKB-SubCell"/>
</dbReference>
<evidence type="ECO:0000256" key="8">
    <source>
        <dbReference type="PIRSR" id="PIRSR005091-1"/>
    </source>
</evidence>
<organism evidence="13 14">
    <name type="scientific">Caloramator australicus RC3</name>
    <dbReference type="NCBI Taxonomy" id="857293"/>
    <lineage>
        <taxon>Bacteria</taxon>
        <taxon>Bacillati</taxon>
        <taxon>Bacillota</taxon>
        <taxon>Clostridia</taxon>
        <taxon>Eubacteriales</taxon>
        <taxon>Clostridiaceae</taxon>
        <taxon>Caloramator</taxon>
    </lineage>
</organism>
<dbReference type="eggNOG" id="COG1368">
    <property type="taxonomic scope" value="Bacteria"/>
</dbReference>
<evidence type="ECO:0000256" key="6">
    <source>
        <dbReference type="ARBA" id="ARBA00022989"/>
    </source>
</evidence>
<feature type="transmembrane region" description="Helical" evidence="11">
    <location>
        <begin position="67"/>
        <end position="86"/>
    </location>
</feature>
<feature type="binding site" evidence="10">
    <location>
        <position position="472"/>
    </location>
    <ligand>
        <name>Mn(2+)</name>
        <dbReference type="ChEBI" id="CHEBI:29035"/>
    </ligand>
</feature>
<keyword evidence="7 11" id="KW-0472">Membrane</keyword>
<evidence type="ECO:0000256" key="1">
    <source>
        <dbReference type="ARBA" id="ARBA00004651"/>
    </source>
</evidence>
<dbReference type="Pfam" id="PF00884">
    <property type="entry name" value="Sulfatase"/>
    <property type="match status" value="1"/>
</dbReference>
<evidence type="ECO:0000256" key="2">
    <source>
        <dbReference type="ARBA" id="ARBA00004936"/>
    </source>
</evidence>
<feature type="transmembrane region" description="Helical" evidence="11">
    <location>
        <begin position="149"/>
        <end position="167"/>
    </location>
</feature>
<dbReference type="InterPro" id="IPR050448">
    <property type="entry name" value="OpgB/LTA_synthase_biosynth"/>
</dbReference>
<evidence type="ECO:0000256" key="10">
    <source>
        <dbReference type="PIRSR" id="PIRSR005091-3"/>
    </source>
</evidence>
<sequence>MEKLKLSLKLLPDVYLFVLIIFIKTLSANVAMKLVYQSTFYTLFGILGSSLIFASILSLFKFKTRYIAFYIFDFLISLILLTDIVYNRYFLDVTSAALIKQAGLVGEVKDSVFALLKPWDLFYFVDFIFISLFYKYFKRNLVENETKLTKRLTSFAMLVILGLTFSYQSVKALDRRQPGILKTMYDKKYIVSNIGNINFHAFDLYNFIKRNVLNIKKIDEKEIKETLKWFEDKNANKNKNYFGEYRGKNLIVVQLEAFQGFVLERKINGQELTPNLNKLAKDSLVFENYYYQTAWGGTSDAEFLSNVSLLPARDGSVYYQYAGNKYNALPKELKGIGYSTAVMHANRPGFWNRTNMYRALGFDKYESEKDFNIDEIQGMGLSDKSFFKQAVEKMKSYDKPFYSFLITLSSHFPYKDYQNKIAKIINVGEFEGDVVGDYLKAVKYTDEAVGLFIDELKRSGLWDNSIVVFYGDHAAIPYEKRSSLAKIIYGKDDLTTLEWVTNQKVVMMIHFPDERIKGIDKTTAGQMDLYPTLANLYGIEPKYVLGRDLLNQKDGFILTREGNFVTNKYAYLKSSDKLVELKNGKEADKEKFKYLFDKYKTYFDMSNKMIEYDLLRYLER</sequence>
<dbReference type="PANTHER" id="PTHR47371:SF3">
    <property type="entry name" value="PHOSPHOGLYCEROL TRANSFERASE I"/>
    <property type="match status" value="1"/>
</dbReference>